<dbReference type="RefSeq" id="WP_382170886.1">
    <property type="nucleotide sequence ID" value="NZ_JBHRXX010000001.1"/>
</dbReference>
<accession>A0ABV7VYW2</accession>
<sequence length="376" mass="41665">MQPTRSSPPNQTANPKPGAPAEADAWKLEDHWQELVSALADQFTEGVSNLQNQIDQLLAKGRITKMEHRALNIPAERIKLAGLSAQQIHRLYGGRIRQSHEKVNMADLVEGVLQERKQELGILGIALRRKLKPVEVLIDPTVAHSFVNAVLDWGIPFGNRVDVRMDLNAWPQHARLQMRVANDGVPPSSSTSSDSLSWMLIRQIAAASGGIDLERDVTAEGVSFTAMFSRTVVQAVDGISTVDLSDEHSSMFKSLSGTYVLTISPSLQIRADVRDALREIGITSDSVVDFHQARDAVKARMPNLIVVDSELKDQEFDRFRNELLREVFEFPFVEISPDDSSFDMSGFGEFSMAKVGRGNIREALGTAVMFELAKMM</sequence>
<evidence type="ECO:0000313" key="3">
    <source>
        <dbReference type="Proteomes" id="UP001595729"/>
    </source>
</evidence>
<proteinExistence type="predicted"/>
<comment type="caution">
    <text evidence="2">The sequence shown here is derived from an EMBL/GenBank/DDBJ whole genome shotgun (WGS) entry which is preliminary data.</text>
</comment>
<name>A0ABV7VYW2_9BURK</name>
<feature type="compositionally biased region" description="Polar residues" evidence="1">
    <location>
        <begin position="1"/>
        <end position="14"/>
    </location>
</feature>
<reference evidence="3" key="1">
    <citation type="journal article" date="2019" name="Int. J. Syst. Evol. Microbiol.">
        <title>The Global Catalogue of Microorganisms (GCM) 10K type strain sequencing project: providing services to taxonomists for standard genome sequencing and annotation.</title>
        <authorList>
            <consortium name="The Broad Institute Genomics Platform"/>
            <consortium name="The Broad Institute Genome Sequencing Center for Infectious Disease"/>
            <person name="Wu L."/>
            <person name="Ma J."/>
        </authorList>
    </citation>
    <scope>NUCLEOTIDE SEQUENCE [LARGE SCALE GENOMIC DNA]</scope>
    <source>
        <strain evidence="3">KCTC 42501</strain>
    </source>
</reference>
<feature type="region of interest" description="Disordered" evidence="1">
    <location>
        <begin position="1"/>
        <end position="21"/>
    </location>
</feature>
<keyword evidence="3" id="KW-1185">Reference proteome</keyword>
<dbReference type="SUPFAM" id="SSF52172">
    <property type="entry name" value="CheY-like"/>
    <property type="match status" value="1"/>
</dbReference>
<protein>
    <submittedName>
        <fullName evidence="2">Uncharacterized protein</fullName>
    </submittedName>
</protein>
<dbReference type="Proteomes" id="UP001595729">
    <property type="component" value="Unassembled WGS sequence"/>
</dbReference>
<gene>
    <name evidence="2" type="ORF">ACFOPI_03635</name>
</gene>
<evidence type="ECO:0000313" key="2">
    <source>
        <dbReference type="EMBL" id="MFC3682670.1"/>
    </source>
</evidence>
<evidence type="ECO:0000256" key="1">
    <source>
        <dbReference type="SAM" id="MobiDB-lite"/>
    </source>
</evidence>
<organism evidence="2 3">
    <name type="scientific">Hydrogenophaga luteola</name>
    <dbReference type="NCBI Taxonomy" id="1591122"/>
    <lineage>
        <taxon>Bacteria</taxon>
        <taxon>Pseudomonadati</taxon>
        <taxon>Pseudomonadota</taxon>
        <taxon>Betaproteobacteria</taxon>
        <taxon>Burkholderiales</taxon>
        <taxon>Comamonadaceae</taxon>
        <taxon>Hydrogenophaga</taxon>
    </lineage>
</organism>
<dbReference type="EMBL" id="JBHRXX010000001">
    <property type="protein sequence ID" value="MFC3682670.1"/>
    <property type="molecule type" value="Genomic_DNA"/>
</dbReference>
<dbReference type="InterPro" id="IPR011006">
    <property type="entry name" value="CheY-like_superfamily"/>
</dbReference>